<protein>
    <submittedName>
        <fullName evidence="2">Uncharacterized protein</fullName>
    </submittedName>
</protein>
<accession>W2KIU2</accession>
<gene>
    <name evidence="3" type="ORF">L914_16007</name>
    <name evidence="2" type="ORF">L917_15877</name>
</gene>
<feature type="region of interest" description="Disordered" evidence="1">
    <location>
        <begin position="1"/>
        <end position="53"/>
    </location>
</feature>
<proteinExistence type="predicted"/>
<sequence>AILEAPDSISKSNDPTTTGKRKTGRPPKTKKKQQSKQPSILQFFSSPTKPSSS</sequence>
<evidence type="ECO:0000313" key="2">
    <source>
        <dbReference type="EMBL" id="ETL84265.1"/>
    </source>
</evidence>
<dbReference type="Proteomes" id="UP000054532">
    <property type="component" value="Unassembled WGS sequence"/>
</dbReference>
<dbReference type="EMBL" id="KI681847">
    <property type="protein sequence ID" value="ETL84265.1"/>
    <property type="molecule type" value="Genomic_DNA"/>
</dbReference>
<organism evidence="2">
    <name type="scientific">Phytophthora nicotianae</name>
    <name type="common">Potato buckeye rot agent</name>
    <name type="synonym">Phytophthora parasitica</name>
    <dbReference type="NCBI Taxonomy" id="4792"/>
    <lineage>
        <taxon>Eukaryota</taxon>
        <taxon>Sar</taxon>
        <taxon>Stramenopiles</taxon>
        <taxon>Oomycota</taxon>
        <taxon>Peronosporomycetes</taxon>
        <taxon>Peronosporales</taxon>
        <taxon>Peronosporaceae</taxon>
        <taxon>Phytophthora</taxon>
    </lineage>
</organism>
<reference evidence="3" key="2">
    <citation type="submission" date="2013-11" db="EMBL/GenBank/DDBJ databases">
        <title>The Genome Sequence of Phytophthora parasitica IAC_01/95.</title>
        <authorList>
            <consortium name="The Broad Institute Genomics Platform"/>
            <person name="Russ C."/>
            <person name="Tyler B."/>
            <person name="Panabieres F."/>
            <person name="Shan W."/>
            <person name="Tripathy S."/>
            <person name="Grunwald N."/>
            <person name="Machado M."/>
            <person name="Johnson C.S."/>
            <person name="Arredondo F."/>
            <person name="Hong C."/>
            <person name="Coffey M."/>
            <person name="Young S.K."/>
            <person name="Zeng Q."/>
            <person name="Gargeya S."/>
            <person name="Fitzgerald M."/>
            <person name="Abouelleil A."/>
            <person name="Alvarado L."/>
            <person name="Chapman S.B."/>
            <person name="Gainer-Dewar J."/>
            <person name="Goldberg J."/>
            <person name="Griggs A."/>
            <person name="Gujja S."/>
            <person name="Hansen M."/>
            <person name="Howarth C."/>
            <person name="Imamovic A."/>
            <person name="Ireland A."/>
            <person name="Larimer J."/>
            <person name="McCowan C."/>
            <person name="Murphy C."/>
            <person name="Pearson M."/>
            <person name="Poon T.W."/>
            <person name="Priest M."/>
            <person name="Roberts A."/>
            <person name="Saif S."/>
            <person name="Shea T."/>
            <person name="Sykes S."/>
            <person name="Wortman J."/>
            <person name="Nusbaum C."/>
            <person name="Birren B."/>
        </authorList>
    </citation>
    <scope>NUCLEOTIDE SEQUENCE [LARGE SCALE GENOMIC DNA]</scope>
    <source>
        <strain evidence="3">IAC_01/95</strain>
    </source>
</reference>
<evidence type="ECO:0000313" key="3">
    <source>
        <dbReference type="EMBL" id="ETM37438.1"/>
    </source>
</evidence>
<dbReference type="Proteomes" id="UP000054423">
    <property type="component" value="Unassembled WGS sequence"/>
</dbReference>
<evidence type="ECO:0000256" key="1">
    <source>
        <dbReference type="SAM" id="MobiDB-lite"/>
    </source>
</evidence>
<dbReference type="AlphaFoldDB" id="W2KIU2"/>
<feature type="compositionally biased region" description="Basic residues" evidence="1">
    <location>
        <begin position="19"/>
        <end position="34"/>
    </location>
</feature>
<name>W2KIU2_PHYNI</name>
<dbReference type="EMBL" id="KI695102">
    <property type="protein sequence ID" value="ETM37438.1"/>
    <property type="molecule type" value="Genomic_DNA"/>
</dbReference>
<reference evidence="2" key="1">
    <citation type="submission" date="2013-11" db="EMBL/GenBank/DDBJ databases">
        <title>The Genome Sequence of Phytophthora parasitica CHvinca01.</title>
        <authorList>
            <consortium name="The Broad Institute Genomics Platform"/>
            <person name="Russ C."/>
            <person name="Tyler B."/>
            <person name="Panabieres F."/>
            <person name="Shan W."/>
            <person name="Tripathy S."/>
            <person name="Grunwald N."/>
            <person name="Machado M."/>
            <person name="Johnson C.S."/>
            <person name="Arredondo F."/>
            <person name="Hong C."/>
            <person name="Coffey M."/>
            <person name="Young S.K."/>
            <person name="Zeng Q."/>
            <person name="Gargeya S."/>
            <person name="Fitzgerald M."/>
            <person name="Abouelleil A."/>
            <person name="Alvarado L."/>
            <person name="Chapman S.B."/>
            <person name="Gainer-Dewar J."/>
            <person name="Goldberg J."/>
            <person name="Griggs A."/>
            <person name="Gujja S."/>
            <person name="Hansen M."/>
            <person name="Howarth C."/>
            <person name="Imamovic A."/>
            <person name="Ireland A."/>
            <person name="Larimer J."/>
            <person name="McCowan C."/>
            <person name="Murphy C."/>
            <person name="Pearson M."/>
            <person name="Poon T.W."/>
            <person name="Priest M."/>
            <person name="Roberts A."/>
            <person name="Saif S."/>
            <person name="Shea T."/>
            <person name="Sykes S."/>
            <person name="Wortman J."/>
            <person name="Nusbaum C."/>
            <person name="Birren B."/>
        </authorList>
    </citation>
    <scope>NUCLEOTIDE SEQUENCE [LARGE SCALE GENOMIC DNA]</scope>
    <source>
        <strain evidence="2">CHvinca01</strain>
    </source>
</reference>
<feature type="compositionally biased region" description="Polar residues" evidence="1">
    <location>
        <begin position="40"/>
        <end position="53"/>
    </location>
</feature>
<feature type="non-terminal residue" evidence="2">
    <location>
        <position position="1"/>
    </location>
</feature>